<name>B7B4V0_9BACT</name>
<dbReference type="Gene3D" id="3.10.580.10">
    <property type="entry name" value="CBS-domain"/>
    <property type="match status" value="1"/>
</dbReference>
<dbReference type="STRING" id="537006.PRABACTJOHN_00041"/>
<gene>
    <name evidence="3" type="ORF">PRABACTJOHN_00041</name>
</gene>
<reference evidence="3 4" key="2">
    <citation type="submission" date="2008-10" db="EMBL/GenBank/DDBJ databases">
        <authorList>
            <person name="Fulton L."/>
            <person name="Clifton S."/>
            <person name="Fulton B."/>
            <person name="Xu J."/>
            <person name="Minx P."/>
            <person name="Pepin K.H."/>
            <person name="Johnson M."/>
            <person name="Bhonagiri V."/>
            <person name="Nash W.E."/>
            <person name="Mardis E.R."/>
            <person name="Wilson R.K."/>
        </authorList>
    </citation>
    <scope>NUCLEOTIDE SEQUENCE [LARGE SCALE GENOMIC DNA]</scope>
    <source>
        <strain evidence="3 4">DSM 18315</strain>
    </source>
</reference>
<dbReference type="PROSITE" id="PS51371">
    <property type="entry name" value="CBS"/>
    <property type="match status" value="1"/>
</dbReference>
<evidence type="ECO:0000256" key="1">
    <source>
        <dbReference type="PROSITE-ProRule" id="PRU00703"/>
    </source>
</evidence>
<feature type="non-terminal residue" evidence="3">
    <location>
        <position position="1"/>
    </location>
</feature>
<reference evidence="3 4" key="1">
    <citation type="submission" date="2008-10" db="EMBL/GenBank/DDBJ databases">
        <title>Draft genome sequence of Parabacteroides johnsonii (DSM 18315).</title>
        <authorList>
            <person name="Sudarsanam P."/>
            <person name="Ley R."/>
            <person name="Guruge J."/>
            <person name="Turnbaugh P.J."/>
            <person name="Mahowald M."/>
            <person name="Liep D."/>
            <person name="Gordon J."/>
        </authorList>
    </citation>
    <scope>NUCLEOTIDE SEQUENCE [LARGE SCALE GENOMIC DNA]</scope>
    <source>
        <strain evidence="3 4">DSM 18315</strain>
    </source>
</reference>
<protein>
    <submittedName>
        <fullName evidence="3">CBS domain protein</fullName>
    </submittedName>
</protein>
<sequence length="182" mass="20627">VERNVYRCLVSEKDLLAMPDPTATIGDPVLFSPSVREDTHIHEALALAARYQLSLLPVVSAEGEYSGAITRDKLIDILSELCNADTAGSVFVLEVMPQDYSMTDIARLIEANNAHVLSLLSYTDKTTGRLHLIIKIDLEDVSPVIRSFERFNYTVLYYFMEKGMVDDLLQQRMEELVYYMNI</sequence>
<evidence type="ECO:0000313" key="3">
    <source>
        <dbReference type="EMBL" id="EEC98539.1"/>
    </source>
</evidence>
<dbReference type="EMBL" id="ABYH01000009">
    <property type="protein sequence ID" value="EEC98539.1"/>
    <property type="molecule type" value="Genomic_DNA"/>
</dbReference>
<dbReference type="InterPro" id="IPR000644">
    <property type="entry name" value="CBS_dom"/>
</dbReference>
<organism evidence="3 4">
    <name type="scientific">Parabacteroides johnsonii DSM 18315</name>
    <dbReference type="NCBI Taxonomy" id="537006"/>
    <lineage>
        <taxon>Bacteria</taxon>
        <taxon>Pseudomonadati</taxon>
        <taxon>Bacteroidota</taxon>
        <taxon>Bacteroidia</taxon>
        <taxon>Bacteroidales</taxon>
        <taxon>Tannerellaceae</taxon>
        <taxon>Parabacteroides</taxon>
    </lineage>
</organism>
<comment type="caution">
    <text evidence="3">The sequence shown here is derived from an EMBL/GenBank/DDBJ whole genome shotgun (WGS) entry which is preliminary data.</text>
</comment>
<evidence type="ECO:0000259" key="2">
    <source>
        <dbReference type="PROSITE" id="PS51371"/>
    </source>
</evidence>
<dbReference type="HOGENOM" id="CLU_102952_0_0_10"/>
<proteinExistence type="predicted"/>
<evidence type="ECO:0000313" key="4">
    <source>
        <dbReference type="Proteomes" id="UP000005510"/>
    </source>
</evidence>
<dbReference type="Pfam" id="PF00571">
    <property type="entry name" value="CBS"/>
    <property type="match status" value="1"/>
</dbReference>
<dbReference type="AlphaFoldDB" id="B7B4V0"/>
<dbReference type="RefSeq" id="WP_008145804.1">
    <property type="nucleotide sequence ID" value="NZ_DS996441.1"/>
</dbReference>
<feature type="domain" description="CBS" evidence="2">
    <location>
        <begin position="26"/>
        <end position="86"/>
    </location>
</feature>
<keyword evidence="1" id="KW-0129">CBS domain</keyword>
<dbReference type="SUPFAM" id="SSF54631">
    <property type="entry name" value="CBS-domain pair"/>
    <property type="match status" value="1"/>
</dbReference>
<dbReference type="Proteomes" id="UP000005510">
    <property type="component" value="Unassembled WGS sequence"/>
</dbReference>
<accession>B7B4V0</accession>
<dbReference type="InterPro" id="IPR046342">
    <property type="entry name" value="CBS_dom_sf"/>
</dbReference>